<organism evidence="2 3">
    <name type="scientific">Pseudonocardia oceani</name>
    <dbReference type="NCBI Taxonomy" id="2792013"/>
    <lineage>
        <taxon>Bacteria</taxon>
        <taxon>Bacillati</taxon>
        <taxon>Actinomycetota</taxon>
        <taxon>Actinomycetes</taxon>
        <taxon>Pseudonocardiales</taxon>
        <taxon>Pseudonocardiaceae</taxon>
        <taxon>Pseudonocardia</taxon>
    </lineage>
</organism>
<feature type="domain" description="Putative glutamine amidotransferase" evidence="1">
    <location>
        <begin position="16"/>
        <end position="159"/>
    </location>
</feature>
<sequence length="177" mass="18695">MTVSGTVETGGGQSGLVADYVGCGGGLVMIGGYLSFTGIDGKARYGMSPLTDVLPVTVLPHDDRNETLDGLEVDVVEPGHPILGGTLALWPPLLSYNRLLPKPGCVVAARTANDLMLVTGEYGERRAVAFASDLAPHWAPPEFVEWVHYPALWTSIPAWAAQATPDAHATGRRGSWS</sequence>
<evidence type="ECO:0000259" key="1">
    <source>
        <dbReference type="Pfam" id="PF07090"/>
    </source>
</evidence>
<name>A0ABS6U8B6_9PSEU</name>
<dbReference type="Proteomes" id="UP000694300">
    <property type="component" value="Unassembled WGS sequence"/>
</dbReference>
<dbReference type="EMBL" id="JADQDF010000001">
    <property type="protein sequence ID" value="MBW0128465.1"/>
    <property type="molecule type" value="Genomic_DNA"/>
</dbReference>
<reference evidence="2 3" key="1">
    <citation type="submission" date="2020-11" db="EMBL/GenBank/DDBJ databases">
        <title>Pseudonocardia abyssalis sp. nov. and Pseudonocardia oceani sp. nov., description and phylogenomic analysis of two novel actinomycetes isolated from the deep Southern Ocean.</title>
        <authorList>
            <person name="Parra J."/>
        </authorList>
    </citation>
    <scope>NUCLEOTIDE SEQUENCE [LARGE SCALE GENOMIC DNA]</scope>
    <source>
        <strain evidence="3">KRD185</strain>
    </source>
</reference>
<accession>A0ABS6U8B6</accession>
<comment type="caution">
    <text evidence="2">The sequence shown here is derived from an EMBL/GenBank/DDBJ whole genome shotgun (WGS) entry which is preliminary data.</text>
</comment>
<gene>
    <name evidence="2" type="ORF">I4I82_12300</name>
</gene>
<evidence type="ECO:0000313" key="2">
    <source>
        <dbReference type="EMBL" id="MBW0128465.1"/>
    </source>
</evidence>
<proteinExistence type="predicted"/>
<evidence type="ECO:0000313" key="3">
    <source>
        <dbReference type="Proteomes" id="UP000694300"/>
    </source>
</evidence>
<dbReference type="InterPro" id="IPR010768">
    <property type="entry name" value="GATase1-like"/>
</dbReference>
<protein>
    <recommendedName>
        <fullName evidence="1">Putative glutamine amidotransferase domain-containing protein</fullName>
    </recommendedName>
</protein>
<dbReference type="Pfam" id="PF07090">
    <property type="entry name" value="GATase1_like"/>
    <property type="match status" value="1"/>
</dbReference>
<keyword evidence="3" id="KW-1185">Reference proteome</keyword>